<comment type="caution">
    <text evidence="1">The sequence shown here is derived from an EMBL/GenBank/DDBJ whole genome shotgun (WGS) entry which is preliminary data.</text>
</comment>
<dbReference type="RefSeq" id="WP_207863574.1">
    <property type="nucleotide sequence ID" value="NZ_JAFREP010000065.1"/>
</dbReference>
<evidence type="ECO:0000313" key="1">
    <source>
        <dbReference type="EMBL" id="MBO1323421.1"/>
    </source>
</evidence>
<dbReference type="AlphaFoldDB" id="A0A8J7U991"/>
<keyword evidence="2" id="KW-1185">Reference proteome</keyword>
<gene>
    <name evidence="1" type="ORF">J3U88_33450</name>
</gene>
<reference evidence="1" key="1">
    <citation type="submission" date="2021-03" db="EMBL/GenBank/DDBJ databases">
        <authorList>
            <person name="Wang G."/>
        </authorList>
    </citation>
    <scope>NUCLEOTIDE SEQUENCE</scope>
    <source>
        <strain evidence="1">KCTC 12899</strain>
    </source>
</reference>
<organism evidence="1 2">
    <name type="scientific">Acanthopleuribacter pedis</name>
    <dbReference type="NCBI Taxonomy" id="442870"/>
    <lineage>
        <taxon>Bacteria</taxon>
        <taxon>Pseudomonadati</taxon>
        <taxon>Acidobacteriota</taxon>
        <taxon>Holophagae</taxon>
        <taxon>Acanthopleuribacterales</taxon>
        <taxon>Acanthopleuribacteraceae</taxon>
        <taxon>Acanthopleuribacter</taxon>
    </lineage>
</organism>
<accession>A0A8J7U991</accession>
<protein>
    <submittedName>
        <fullName evidence="1">Uncharacterized protein</fullName>
    </submittedName>
</protein>
<proteinExistence type="predicted"/>
<name>A0A8J7U991_9BACT</name>
<dbReference type="Proteomes" id="UP000664417">
    <property type="component" value="Unassembled WGS sequence"/>
</dbReference>
<sequence length="257" mass="28816">MPWPRRRDGPYQGFGSWVIWVVSPMSDLRIGLVVEGTTDFIVLEAALTAILKDRTLSFTRIQPSDDATFALASGETGWGGVLRWCRQHTTALQNSLLAELDLVILHVDADVASKQYGDVFGTKPVPFNDLPCEKPCPPASDTVNALREVVLGWVDDRIQKHWVICIPSKSIESWLVPVFFMDHPEKISGLECNVQVAPFFIGKKGAKLIRRRGSTCKKLTKEYRAIASLITERWTKVTQTCEQARRFESSVKAVLTE</sequence>
<dbReference type="EMBL" id="JAFREP010000065">
    <property type="protein sequence ID" value="MBO1323421.1"/>
    <property type="molecule type" value="Genomic_DNA"/>
</dbReference>
<evidence type="ECO:0000313" key="2">
    <source>
        <dbReference type="Proteomes" id="UP000664417"/>
    </source>
</evidence>